<accession>A0A6B0UFY8</accession>
<reference evidence="1" key="1">
    <citation type="submission" date="2019-12" db="EMBL/GenBank/DDBJ databases">
        <title>An insight into the sialome of adult female Ixodes ricinus ticks feeding for 6 days.</title>
        <authorList>
            <person name="Perner J."/>
            <person name="Ribeiro J.M.C."/>
        </authorList>
    </citation>
    <scope>NUCLEOTIDE SEQUENCE</scope>
    <source>
        <strain evidence="1">Semi-engorged</strain>
        <tissue evidence="1">Salivary glands</tissue>
    </source>
</reference>
<name>A0A6B0UFY8_IXORI</name>
<dbReference type="AlphaFoldDB" id="A0A6B0UFY8"/>
<organism evidence="1">
    <name type="scientific">Ixodes ricinus</name>
    <name type="common">Common tick</name>
    <name type="synonym">Acarus ricinus</name>
    <dbReference type="NCBI Taxonomy" id="34613"/>
    <lineage>
        <taxon>Eukaryota</taxon>
        <taxon>Metazoa</taxon>
        <taxon>Ecdysozoa</taxon>
        <taxon>Arthropoda</taxon>
        <taxon>Chelicerata</taxon>
        <taxon>Arachnida</taxon>
        <taxon>Acari</taxon>
        <taxon>Parasitiformes</taxon>
        <taxon>Ixodida</taxon>
        <taxon>Ixodoidea</taxon>
        <taxon>Ixodidae</taxon>
        <taxon>Ixodinae</taxon>
        <taxon>Ixodes</taxon>
    </lineage>
</organism>
<protein>
    <submittedName>
        <fullName evidence="1">Putative secreted protein</fullName>
    </submittedName>
</protein>
<dbReference type="EMBL" id="GIFC01003680">
    <property type="protein sequence ID" value="MXU85763.1"/>
    <property type="molecule type" value="Transcribed_RNA"/>
</dbReference>
<evidence type="ECO:0000313" key="1">
    <source>
        <dbReference type="EMBL" id="MXU85763.1"/>
    </source>
</evidence>
<proteinExistence type="predicted"/>
<sequence>MVLHVSEVSLLITCIKYTRCFFVFFFLVEKCDNFFSWLGEATKLSPSTCKHVCPALDYHAMHLFNARKLLHLLRFACYHSTLGATEE</sequence>